<comment type="caution">
    <text evidence="6">The sequence shown here is derived from an EMBL/GenBank/DDBJ whole genome shotgun (WGS) entry which is preliminary data.</text>
</comment>
<feature type="transmembrane region" description="Helical" evidence="4">
    <location>
        <begin position="34"/>
        <end position="57"/>
    </location>
</feature>
<evidence type="ECO:0000256" key="1">
    <source>
        <dbReference type="ARBA" id="ARBA00001946"/>
    </source>
</evidence>
<feature type="transmembrane region" description="Helical" evidence="4">
    <location>
        <begin position="63"/>
        <end position="82"/>
    </location>
</feature>
<proteinExistence type="predicted"/>
<dbReference type="SMART" id="SM00267">
    <property type="entry name" value="GGDEF"/>
    <property type="match status" value="1"/>
</dbReference>
<keyword evidence="4" id="KW-0472">Membrane</keyword>
<evidence type="ECO:0000256" key="2">
    <source>
        <dbReference type="ARBA" id="ARBA00012528"/>
    </source>
</evidence>
<feature type="transmembrane region" description="Helical" evidence="4">
    <location>
        <begin position="94"/>
        <end position="111"/>
    </location>
</feature>
<dbReference type="InterPro" id="IPR029787">
    <property type="entry name" value="Nucleotide_cyclase"/>
</dbReference>
<dbReference type="Gene3D" id="3.30.70.270">
    <property type="match status" value="1"/>
</dbReference>
<dbReference type="Proteomes" id="UP000305874">
    <property type="component" value="Unassembled WGS sequence"/>
</dbReference>
<feature type="transmembrane region" description="Helical" evidence="4">
    <location>
        <begin position="117"/>
        <end position="136"/>
    </location>
</feature>
<dbReference type="InterPro" id="IPR050469">
    <property type="entry name" value="Diguanylate_Cyclase"/>
</dbReference>
<gene>
    <name evidence="6" type="ORF">CWC05_06960</name>
</gene>
<sequence>MLHLPTLIVVSTLLNAFIGVFLLLVFYQRAQRSFLYWGLSCLVFSLAEISATLRVFIDLPVPTHYSAQLLMITAPLLVLRGILWYSSSKHHNPLFIYFILGFSALLLALLHHQPLWGQIYTSMAIATLFFAAAAAIRTTTKGNIYAATLLVLVTLHALVMLVQTGLLLTNLLHWEQSLPPWTKQLVLAVHLLLTTCTALVFPMLFFIRSEAKLTNLANFDPLTNLYNRRAFFYEGEKRLAQCIAKQQPLAVMMIDLDYFKKVNDQFGHDGGDAALQWVSQRIREQLREDDLAARIGGEEFAVILANTHQHTALKVGDRLRKAIAEGSFYWHHQRLPLSISIGVTCRESGHFDIKKMLIEADKGLYEAKSRGRNCLVETHHSDTTTASTG</sequence>
<dbReference type="NCBIfam" id="TIGR00254">
    <property type="entry name" value="GGDEF"/>
    <property type="match status" value="1"/>
</dbReference>
<dbReference type="InterPro" id="IPR000160">
    <property type="entry name" value="GGDEF_dom"/>
</dbReference>
<evidence type="ECO:0000259" key="5">
    <source>
        <dbReference type="PROSITE" id="PS50887"/>
    </source>
</evidence>
<reference evidence="6 7" key="1">
    <citation type="submission" date="2017-12" db="EMBL/GenBank/DDBJ databases">
        <authorList>
            <person name="Paulsen S."/>
            <person name="Gram L.K."/>
        </authorList>
    </citation>
    <scope>NUCLEOTIDE SEQUENCE [LARGE SCALE GENOMIC DNA]</scope>
    <source>
        <strain evidence="6 7">S2897</strain>
    </source>
</reference>
<keyword evidence="4" id="KW-1133">Transmembrane helix</keyword>
<dbReference type="Pfam" id="PF00990">
    <property type="entry name" value="GGDEF"/>
    <property type="match status" value="1"/>
</dbReference>
<keyword evidence="4" id="KW-0812">Transmembrane</keyword>
<dbReference type="GO" id="GO:0052621">
    <property type="term" value="F:diguanylate cyclase activity"/>
    <property type="evidence" value="ECO:0007669"/>
    <property type="project" value="UniProtKB-EC"/>
</dbReference>
<protein>
    <recommendedName>
        <fullName evidence="2">diguanylate cyclase</fullName>
        <ecNumber evidence="2">2.7.7.65</ecNumber>
    </recommendedName>
</protein>
<name>A0A5S3Z6T1_9GAMM</name>
<accession>A0A5S3Z6T1</accession>
<dbReference type="InterPro" id="IPR043128">
    <property type="entry name" value="Rev_trsase/Diguanyl_cyclase"/>
</dbReference>
<evidence type="ECO:0000256" key="4">
    <source>
        <dbReference type="SAM" id="Phobius"/>
    </source>
</evidence>
<dbReference type="SUPFAM" id="SSF55073">
    <property type="entry name" value="Nucleotide cyclase"/>
    <property type="match status" value="1"/>
</dbReference>
<comment type="catalytic activity">
    <reaction evidence="3">
        <text>2 GTP = 3',3'-c-di-GMP + 2 diphosphate</text>
        <dbReference type="Rhea" id="RHEA:24898"/>
        <dbReference type="ChEBI" id="CHEBI:33019"/>
        <dbReference type="ChEBI" id="CHEBI:37565"/>
        <dbReference type="ChEBI" id="CHEBI:58805"/>
        <dbReference type="EC" id="2.7.7.65"/>
    </reaction>
</comment>
<dbReference type="PANTHER" id="PTHR45138">
    <property type="entry name" value="REGULATORY COMPONENTS OF SENSORY TRANSDUCTION SYSTEM"/>
    <property type="match status" value="1"/>
</dbReference>
<comment type="cofactor">
    <cofactor evidence="1">
        <name>Mg(2+)</name>
        <dbReference type="ChEBI" id="CHEBI:18420"/>
    </cofactor>
</comment>
<evidence type="ECO:0000256" key="3">
    <source>
        <dbReference type="ARBA" id="ARBA00034247"/>
    </source>
</evidence>
<dbReference type="EMBL" id="PNCG01000005">
    <property type="protein sequence ID" value="TMP87590.1"/>
    <property type="molecule type" value="Genomic_DNA"/>
</dbReference>
<evidence type="ECO:0000313" key="6">
    <source>
        <dbReference type="EMBL" id="TMP87590.1"/>
    </source>
</evidence>
<organism evidence="6 7">
    <name type="scientific">Pseudoalteromonas ruthenica</name>
    <dbReference type="NCBI Taxonomy" id="151081"/>
    <lineage>
        <taxon>Bacteria</taxon>
        <taxon>Pseudomonadati</taxon>
        <taxon>Pseudomonadota</taxon>
        <taxon>Gammaproteobacteria</taxon>
        <taxon>Alteromonadales</taxon>
        <taxon>Pseudoalteromonadaceae</taxon>
        <taxon>Pseudoalteromonas</taxon>
    </lineage>
</organism>
<dbReference type="AlphaFoldDB" id="A0A5S3Z6T1"/>
<evidence type="ECO:0000313" key="7">
    <source>
        <dbReference type="Proteomes" id="UP000305874"/>
    </source>
</evidence>
<dbReference type="PANTHER" id="PTHR45138:SF9">
    <property type="entry name" value="DIGUANYLATE CYCLASE DGCM-RELATED"/>
    <property type="match status" value="1"/>
</dbReference>
<dbReference type="EC" id="2.7.7.65" evidence="2"/>
<feature type="transmembrane region" description="Helical" evidence="4">
    <location>
        <begin position="6"/>
        <end position="27"/>
    </location>
</feature>
<dbReference type="PROSITE" id="PS50887">
    <property type="entry name" value="GGDEF"/>
    <property type="match status" value="1"/>
</dbReference>
<reference evidence="7" key="2">
    <citation type="submission" date="2019-06" db="EMBL/GenBank/DDBJ databases">
        <title>Co-occurence of chitin degradation, pigmentation and bioactivity in marine Pseudoalteromonas.</title>
        <authorList>
            <person name="Sonnenschein E.C."/>
            <person name="Bech P.K."/>
        </authorList>
    </citation>
    <scope>NUCLEOTIDE SEQUENCE [LARGE SCALE GENOMIC DNA]</scope>
    <source>
        <strain evidence="7">S2897</strain>
    </source>
</reference>
<feature type="transmembrane region" description="Helical" evidence="4">
    <location>
        <begin position="143"/>
        <end position="165"/>
    </location>
</feature>
<dbReference type="FunFam" id="3.30.70.270:FF:000001">
    <property type="entry name" value="Diguanylate cyclase domain protein"/>
    <property type="match status" value="1"/>
</dbReference>
<feature type="transmembrane region" description="Helical" evidence="4">
    <location>
        <begin position="185"/>
        <end position="207"/>
    </location>
</feature>
<dbReference type="CDD" id="cd01949">
    <property type="entry name" value="GGDEF"/>
    <property type="match status" value="1"/>
</dbReference>
<dbReference type="RefSeq" id="WP_138547780.1">
    <property type="nucleotide sequence ID" value="NZ_PNCG01000005.1"/>
</dbReference>
<feature type="domain" description="GGDEF" evidence="5">
    <location>
        <begin position="247"/>
        <end position="380"/>
    </location>
</feature>